<feature type="transmembrane region" description="Helical" evidence="1">
    <location>
        <begin position="43"/>
        <end position="63"/>
    </location>
</feature>
<keyword evidence="1" id="KW-0812">Transmembrane</keyword>
<dbReference type="EMBL" id="QEKV01000001">
    <property type="protein sequence ID" value="PVY95563.1"/>
    <property type="molecule type" value="Genomic_DNA"/>
</dbReference>
<dbReference type="Proteomes" id="UP000245793">
    <property type="component" value="Unassembled WGS sequence"/>
</dbReference>
<gene>
    <name evidence="2" type="ORF">C7381_10189</name>
</gene>
<feature type="transmembrane region" description="Helical" evidence="1">
    <location>
        <begin position="106"/>
        <end position="130"/>
    </location>
</feature>
<reference evidence="2 3" key="1">
    <citation type="submission" date="2018-04" db="EMBL/GenBank/DDBJ databases">
        <title>Genomic Encyclopedia of Type Strains, Phase IV (KMG-IV): sequencing the most valuable type-strain genomes for metagenomic binning, comparative biology and taxonomic classification.</title>
        <authorList>
            <person name="Goeker M."/>
        </authorList>
    </citation>
    <scope>NUCLEOTIDE SEQUENCE [LARGE SCALE GENOMIC DNA]</scope>
    <source>
        <strain evidence="2 3">DSM 20705</strain>
    </source>
</reference>
<protein>
    <submittedName>
        <fullName evidence="2">Uncharacterized protein DUF2871</fullName>
    </submittedName>
</protein>
<keyword evidence="1" id="KW-0472">Membrane</keyword>
<feature type="transmembrane region" description="Helical" evidence="1">
    <location>
        <begin position="5"/>
        <end position="23"/>
    </location>
</feature>
<name>A0A2U1E6J4_9FIRM</name>
<keyword evidence="1" id="KW-1133">Transmembrane helix</keyword>
<dbReference type="InterPro" id="IPR036927">
    <property type="entry name" value="Cyt_c_oxase-like_su1_sf"/>
</dbReference>
<dbReference type="AlphaFoldDB" id="A0A2U1E6J4"/>
<evidence type="ECO:0000313" key="3">
    <source>
        <dbReference type="Proteomes" id="UP000245793"/>
    </source>
</evidence>
<organism evidence="2 3">
    <name type="scientific">Ezakiella coagulans</name>
    <dbReference type="NCBI Taxonomy" id="46507"/>
    <lineage>
        <taxon>Bacteria</taxon>
        <taxon>Bacillati</taxon>
        <taxon>Bacillota</taxon>
        <taxon>Tissierellia</taxon>
        <taxon>Ezakiella</taxon>
    </lineage>
</organism>
<dbReference type="Gene3D" id="1.20.210.10">
    <property type="entry name" value="Cytochrome c oxidase-like, subunit I domain"/>
    <property type="match status" value="1"/>
</dbReference>
<comment type="caution">
    <text evidence="2">The sequence shown here is derived from an EMBL/GenBank/DDBJ whole genome shotgun (WGS) entry which is preliminary data.</text>
</comment>
<sequence>MTKKLVNLSFIYAIIGLIAGAFYREFTKYLGFMGKTTLSVAHTHILVLGSLIFLILGLFSMNLKLENEKTFRTFFVSYNVGFVITASMIILRGLTEIMDWSKNKALDASISGIAGVGHVIIMVGFVYLFITLKRAIDNRA</sequence>
<dbReference type="RefSeq" id="WP_116479501.1">
    <property type="nucleotide sequence ID" value="NZ_QEKV01000001.1"/>
</dbReference>
<proteinExistence type="predicted"/>
<evidence type="ECO:0000256" key="1">
    <source>
        <dbReference type="SAM" id="Phobius"/>
    </source>
</evidence>
<feature type="transmembrane region" description="Helical" evidence="1">
    <location>
        <begin position="75"/>
        <end position="94"/>
    </location>
</feature>
<dbReference type="Pfam" id="PF11070">
    <property type="entry name" value="DUF2871"/>
    <property type="match status" value="1"/>
</dbReference>
<evidence type="ECO:0000313" key="2">
    <source>
        <dbReference type="EMBL" id="PVY95563.1"/>
    </source>
</evidence>
<keyword evidence="3" id="KW-1185">Reference proteome</keyword>
<dbReference type="SUPFAM" id="SSF81442">
    <property type="entry name" value="Cytochrome c oxidase subunit I-like"/>
    <property type="match status" value="1"/>
</dbReference>
<accession>A0A2U1E6J4</accession>
<dbReference type="InterPro" id="IPR021299">
    <property type="entry name" value="DUF2871"/>
</dbReference>